<dbReference type="Pfam" id="PF00702">
    <property type="entry name" value="Hydrolase"/>
    <property type="match status" value="1"/>
</dbReference>
<accession>A0A844W734</accession>
<evidence type="ECO:0000313" key="2">
    <source>
        <dbReference type="Proteomes" id="UP000443843"/>
    </source>
</evidence>
<dbReference type="SUPFAM" id="SSF56784">
    <property type="entry name" value="HAD-like"/>
    <property type="match status" value="1"/>
</dbReference>
<gene>
    <name evidence="1" type="ORF">GLS40_11095</name>
</gene>
<dbReference type="SFLD" id="SFLDG01129">
    <property type="entry name" value="C1.5:_HAD__Beta-PGM__Phosphata"/>
    <property type="match status" value="1"/>
</dbReference>
<name>A0A844W734_9RHOB</name>
<dbReference type="CDD" id="cd07526">
    <property type="entry name" value="HAD_BPGM_like"/>
    <property type="match status" value="1"/>
</dbReference>
<dbReference type="InterPro" id="IPR036412">
    <property type="entry name" value="HAD-like_sf"/>
</dbReference>
<dbReference type="PANTHER" id="PTHR18901">
    <property type="entry name" value="2-DEOXYGLUCOSE-6-PHOSPHATE PHOSPHATASE 2"/>
    <property type="match status" value="1"/>
</dbReference>
<dbReference type="InterPro" id="IPR006439">
    <property type="entry name" value="HAD-SF_hydro_IA"/>
</dbReference>
<keyword evidence="1" id="KW-0378">Hydrolase</keyword>
<dbReference type="GO" id="GO:0016787">
    <property type="term" value="F:hydrolase activity"/>
    <property type="evidence" value="ECO:0007669"/>
    <property type="project" value="UniProtKB-KW"/>
</dbReference>
<sequence length="222" mass="23352">MAAPGLVIFDCDGVLVDSEPISVEVLREVLADAGCEISVETAYERMLGLSIGSVSEMVRRDYGLDLTGAHLADIRTRLYARFRRDLHPVPGVAQAIRALSRPVCVASSSQPERIALSLEVTGLAPLFGPHVFSATMVSRGKPAPDLFLHAAREMGVAPRDCVVVEDSLAGIEAAQAAGMRVVAFTGGAHAGPARLANRAKTLGPTAQVDNMAALADILLTQL</sequence>
<dbReference type="EMBL" id="WNXQ01000005">
    <property type="protein sequence ID" value="MWB78574.1"/>
    <property type="molecule type" value="Genomic_DNA"/>
</dbReference>
<dbReference type="Proteomes" id="UP000443843">
    <property type="component" value="Unassembled WGS sequence"/>
</dbReference>
<dbReference type="InterPro" id="IPR023198">
    <property type="entry name" value="PGP-like_dom2"/>
</dbReference>
<protein>
    <submittedName>
        <fullName evidence="1">HAD-IA family hydrolase</fullName>
    </submittedName>
</protein>
<dbReference type="InterPro" id="IPR023214">
    <property type="entry name" value="HAD_sf"/>
</dbReference>
<evidence type="ECO:0000313" key="1">
    <source>
        <dbReference type="EMBL" id="MWB78574.1"/>
    </source>
</evidence>
<dbReference type="SFLD" id="SFLDG01135">
    <property type="entry name" value="C1.5.6:_HAD__Beta-PGM__Phospha"/>
    <property type="match status" value="1"/>
</dbReference>
<comment type="caution">
    <text evidence="1">The sequence shown here is derived from an EMBL/GenBank/DDBJ whole genome shotgun (WGS) entry which is preliminary data.</text>
</comment>
<dbReference type="Gene3D" id="1.10.150.240">
    <property type="entry name" value="Putative phosphatase, domain 2"/>
    <property type="match status" value="1"/>
</dbReference>
<dbReference type="NCBIfam" id="TIGR01509">
    <property type="entry name" value="HAD-SF-IA-v3"/>
    <property type="match status" value="1"/>
</dbReference>
<organism evidence="1 2">
    <name type="scientific">Pseudooceanicola pacificus</name>
    <dbReference type="NCBI Taxonomy" id="2676438"/>
    <lineage>
        <taxon>Bacteria</taxon>
        <taxon>Pseudomonadati</taxon>
        <taxon>Pseudomonadota</taxon>
        <taxon>Alphaproteobacteria</taxon>
        <taxon>Rhodobacterales</taxon>
        <taxon>Paracoccaceae</taxon>
        <taxon>Pseudooceanicola</taxon>
    </lineage>
</organism>
<reference evidence="1 2" key="1">
    <citation type="submission" date="2019-11" db="EMBL/GenBank/DDBJ databases">
        <title>Pseudooceanicola pacifica sp. nov., isolated from deep-sea sediment of the Pacific Ocean.</title>
        <authorList>
            <person name="Lyu L."/>
        </authorList>
    </citation>
    <scope>NUCLEOTIDE SEQUENCE [LARGE SCALE GENOMIC DNA]</scope>
    <source>
        <strain evidence="1 2">216_PA32_1</strain>
    </source>
</reference>
<dbReference type="Gene3D" id="3.40.50.1000">
    <property type="entry name" value="HAD superfamily/HAD-like"/>
    <property type="match status" value="1"/>
</dbReference>
<proteinExistence type="predicted"/>
<dbReference type="SFLD" id="SFLDS00003">
    <property type="entry name" value="Haloacid_Dehalogenase"/>
    <property type="match status" value="1"/>
</dbReference>
<dbReference type="AlphaFoldDB" id="A0A844W734"/>
<keyword evidence="2" id="KW-1185">Reference proteome</keyword>
<dbReference type="PANTHER" id="PTHR18901:SF38">
    <property type="entry name" value="PSEUDOURIDINE-5'-PHOSPHATASE"/>
    <property type="match status" value="1"/>
</dbReference>